<gene>
    <name evidence="2" type="ORF">N803_05990</name>
</gene>
<evidence type="ECO:0000256" key="1">
    <source>
        <dbReference type="SAM" id="MobiDB-lite"/>
    </source>
</evidence>
<sequence>MDAGLKAVRDWIREQGVPDELVAQLDDSGGNPVEVAQLFDAVKAFADSRVVEQLVVYFCGHGVVNDGSELWLLSGAPDDPSAAVNVAKSVRLAERGVIPHIVLLSDACRSQAASLQFGEVTGSSIFPNPNTVGSRKVDVFYATRVGENAHQVAEEEALAAVGAAAKTFHPVWTEVVAEALRGTYPEVQRETVQLGGTEVDVVRPWSLHQALPTLLANRLNHLGVLAQVAQFPDSRITSNPTEVWLSQLPHLVAPTAPAGAPDPPLGPAAPAGAPPPAPAPPPAAGPPPAVEEQVQDGEAPEPPRRYRGRKRRRLPWRKPWSSTPAPDLPAPPMPAPPMPVPPSETGPPAPTTGASPSPPPLSVPPRPPSRMVDHDELRATRAASHLTTAALAGGGEPLTALAVREQQDVPEPMDITALARGPRGQLAGVGDFVLVVPNFGDRGCTAVLDESGAEDLRWHSRGQGGEVETVVPEWRSSVASRSRFGLQWLNDPAEAVARAVEAAGEDPSIAVYVAYGLVESGHRAHVLTLLDGLQVQGSPVPYDVALLAEDLSAFDGPPFPLMSAGWSLLGDDGVAPMPTLPGRSASLWTAFRADAADLAALEQLLTDRPH</sequence>
<feature type="compositionally biased region" description="Pro residues" evidence="1">
    <location>
        <begin position="326"/>
        <end position="368"/>
    </location>
</feature>
<dbReference type="eggNOG" id="COG4249">
    <property type="taxonomic scope" value="Bacteria"/>
</dbReference>
<protein>
    <submittedName>
        <fullName evidence="2">Uncharacterized protein</fullName>
    </submittedName>
</protein>
<keyword evidence="3" id="KW-1185">Reference proteome</keyword>
<dbReference type="Proteomes" id="UP000030011">
    <property type="component" value="Unassembled WGS sequence"/>
</dbReference>
<dbReference type="STRING" id="1385521.N803_05990"/>
<organism evidence="2 3">
    <name type="scientific">Knoellia subterranea KCTC 19937</name>
    <dbReference type="NCBI Taxonomy" id="1385521"/>
    <lineage>
        <taxon>Bacteria</taxon>
        <taxon>Bacillati</taxon>
        <taxon>Actinomycetota</taxon>
        <taxon>Actinomycetes</taxon>
        <taxon>Micrococcales</taxon>
        <taxon>Intrasporangiaceae</taxon>
        <taxon>Knoellia</taxon>
    </lineage>
</organism>
<proteinExistence type="predicted"/>
<evidence type="ECO:0000313" key="2">
    <source>
        <dbReference type="EMBL" id="KGN36354.1"/>
    </source>
</evidence>
<name>A0A0A0JHX7_9MICO</name>
<dbReference type="EMBL" id="AVPK01000012">
    <property type="protein sequence ID" value="KGN36354.1"/>
    <property type="molecule type" value="Genomic_DNA"/>
</dbReference>
<feature type="region of interest" description="Disordered" evidence="1">
    <location>
        <begin position="255"/>
        <end position="372"/>
    </location>
</feature>
<dbReference type="Gene3D" id="3.40.50.1460">
    <property type="match status" value="1"/>
</dbReference>
<feature type="compositionally biased region" description="Basic residues" evidence="1">
    <location>
        <begin position="305"/>
        <end position="316"/>
    </location>
</feature>
<feature type="compositionally biased region" description="Pro residues" evidence="1">
    <location>
        <begin position="260"/>
        <end position="289"/>
    </location>
</feature>
<accession>A0A0A0JHX7</accession>
<comment type="caution">
    <text evidence="2">The sequence shown here is derived from an EMBL/GenBank/DDBJ whole genome shotgun (WGS) entry which is preliminary data.</text>
</comment>
<dbReference type="AlphaFoldDB" id="A0A0A0JHX7"/>
<reference evidence="2 3" key="1">
    <citation type="submission" date="2013-08" db="EMBL/GenBank/DDBJ databases">
        <title>The genome sequence of Knoellia subterranea.</title>
        <authorList>
            <person name="Zhu W."/>
            <person name="Wang G."/>
        </authorList>
    </citation>
    <scope>NUCLEOTIDE SEQUENCE [LARGE SCALE GENOMIC DNA]</scope>
    <source>
        <strain evidence="2 3">KCTC 19937</strain>
    </source>
</reference>
<evidence type="ECO:0000313" key="3">
    <source>
        <dbReference type="Proteomes" id="UP000030011"/>
    </source>
</evidence>